<name>A0A7W7KE38_9SPHN</name>
<keyword evidence="2" id="KW-1133">Transmembrane helix</keyword>
<feature type="domain" description="TraG N-terminal Proteobacteria" evidence="3">
    <location>
        <begin position="3"/>
        <end position="451"/>
    </location>
</feature>
<keyword evidence="5" id="KW-1185">Reference proteome</keyword>
<protein>
    <submittedName>
        <fullName evidence="4">Conjugal transfer mating pair stabilization protein TraG</fullName>
    </submittedName>
</protein>
<feature type="region of interest" description="Disordered" evidence="1">
    <location>
        <begin position="708"/>
        <end position="785"/>
    </location>
</feature>
<comment type="caution">
    <text evidence="4">The sequence shown here is derived from an EMBL/GenBank/DDBJ whole genome shotgun (WGS) entry which is preliminary data.</text>
</comment>
<feature type="compositionally biased region" description="Polar residues" evidence="1">
    <location>
        <begin position="590"/>
        <end position="617"/>
    </location>
</feature>
<dbReference type="EMBL" id="JACHLR010000024">
    <property type="protein sequence ID" value="MBB4860544.1"/>
    <property type="molecule type" value="Genomic_DNA"/>
</dbReference>
<feature type="compositionally biased region" description="Polar residues" evidence="1">
    <location>
        <begin position="708"/>
        <end position="737"/>
    </location>
</feature>
<feature type="compositionally biased region" description="Polar residues" evidence="1">
    <location>
        <begin position="746"/>
        <end position="755"/>
    </location>
</feature>
<evidence type="ECO:0000256" key="2">
    <source>
        <dbReference type="SAM" id="Phobius"/>
    </source>
</evidence>
<feature type="region of interest" description="Disordered" evidence="1">
    <location>
        <begin position="556"/>
        <end position="679"/>
    </location>
</feature>
<accession>A0A7W7KE38</accession>
<organism evidence="4 5">
    <name type="scientific">Novosphingobium chloroacetimidivorans</name>
    <dbReference type="NCBI Taxonomy" id="1428314"/>
    <lineage>
        <taxon>Bacteria</taxon>
        <taxon>Pseudomonadati</taxon>
        <taxon>Pseudomonadota</taxon>
        <taxon>Alphaproteobacteria</taxon>
        <taxon>Sphingomonadales</taxon>
        <taxon>Sphingomonadaceae</taxon>
        <taxon>Novosphingobium</taxon>
    </lineage>
</organism>
<keyword evidence="2" id="KW-0472">Membrane</keyword>
<dbReference type="RefSeq" id="WP_184249511.1">
    <property type="nucleotide sequence ID" value="NZ_JACHLR010000024.1"/>
</dbReference>
<proteinExistence type="predicted"/>
<evidence type="ECO:0000313" key="4">
    <source>
        <dbReference type="EMBL" id="MBB4860544.1"/>
    </source>
</evidence>
<dbReference type="InterPro" id="IPR012931">
    <property type="entry name" value="TraG_N_Proteobacteria"/>
</dbReference>
<sequence length="1017" mass="110063">MLEVFTIGGGEYIVNVLNAVAAWCGGGGFRSMLQVVFVMGLAYALLVVAFTLDWRVWFKWFISANIMYMCMLVPTTSVKVTDRINPGLAPAVVDNVPIGLAAVASFSSQAGDWMTRTAETVFVMPADLQLSTNGFIYGSRLYDKTREFGFRDPRLRTNLEEYNKQCVFYDILLGFKSLDTLANSTDILTDMGPGSPARGMRYVEPDLSSHILTCQQAYTELRNDDIPAAVNSDLTKLAPGLFPDLAPAAARAKLEADIPAITAAFHGTGQTAANVFQQRSLVDAFMSARANMTEDDGDSFAALRADQQARNTYAGIAQQAMTWVPLLNIVLTVVFYAMFPVLFPLFLLPQTGPGTLKGYFTGFFYLSAWGPLYVVLHMFIMGRTMSSMSAVAPGGLTMGTMEGIDAVNGDTATIAGFMLMSVPFIAAGMARGAMAVASNATSMLAPAQGAAEAAAVEQTTGNYAYGNLSYQNMTANTRQSDQWTTAPNLNYGAGGFHHRNNEGSIENQYGDAFGSHTVYDTTGAISKLPWSYEVGQSGTRELRQSAAQHWEEAREIGRRLEGSTSHSERRFSGTENSHVTARGSDARAGDTTTISNQRYKGTQGSHAEVGETSQSVTDQKRVGSGSGSTDTNTYASQYGTHMGLGTGRTERGADGGNAIKDGASSDPASSPSKGGKGGKSLIGQAAGLLGVEAGGNVSFTTGRQRAFNTNTFNDESTTSDDAVRSSQRNSQEQNNGTRDQRDDSRSNSTGTFASDTRSDSSRSGHELSQEERESLSQSKAEHERRARMLDELASYSESNGWRLNENAIPLIQPMYEEMAAKSAVKLPHIAKVNLTPSERDNRDHAITEIIQRIEGDTTRDFRQDRGVGQPLPDATASIPNKIGGGLGSPQSTFPEVGNTEGSARDVARQHGVTVKSDTNLSNLKREMVDAIPVVAAVGRVLGVPNVVVTSGNDRRHTHGSQHYKDAALDFRGNEISREVGERWERDVQARLGPSYWVDYEYDPKEPANRHLHVQRRR</sequence>
<feature type="compositionally biased region" description="Polar residues" evidence="1">
    <location>
        <begin position="627"/>
        <end position="639"/>
    </location>
</feature>
<gene>
    <name evidence="4" type="ORF">HNO88_003888</name>
</gene>
<evidence type="ECO:0000259" key="3">
    <source>
        <dbReference type="Pfam" id="PF07916"/>
    </source>
</evidence>
<feature type="transmembrane region" description="Helical" evidence="2">
    <location>
        <begin position="326"/>
        <end position="347"/>
    </location>
</feature>
<evidence type="ECO:0000256" key="1">
    <source>
        <dbReference type="SAM" id="MobiDB-lite"/>
    </source>
</evidence>
<keyword evidence="2" id="KW-0812">Transmembrane</keyword>
<dbReference type="Proteomes" id="UP000555448">
    <property type="component" value="Unassembled WGS sequence"/>
</dbReference>
<feature type="transmembrane region" description="Helical" evidence="2">
    <location>
        <begin position="60"/>
        <end position="78"/>
    </location>
</feature>
<dbReference type="Pfam" id="PF07916">
    <property type="entry name" value="TraG_N"/>
    <property type="match status" value="1"/>
</dbReference>
<feature type="compositionally biased region" description="Low complexity" evidence="1">
    <location>
        <begin position="660"/>
        <end position="673"/>
    </location>
</feature>
<feature type="transmembrane region" description="Helical" evidence="2">
    <location>
        <begin position="36"/>
        <end position="54"/>
    </location>
</feature>
<evidence type="ECO:0000313" key="5">
    <source>
        <dbReference type="Proteomes" id="UP000555448"/>
    </source>
</evidence>
<feature type="transmembrane region" description="Helical" evidence="2">
    <location>
        <begin position="12"/>
        <end position="29"/>
    </location>
</feature>
<reference evidence="4 5" key="1">
    <citation type="submission" date="2020-08" db="EMBL/GenBank/DDBJ databases">
        <title>Functional genomics of gut bacteria from endangered species of beetles.</title>
        <authorList>
            <person name="Carlos-Shanley C."/>
        </authorList>
    </citation>
    <scope>NUCLEOTIDE SEQUENCE [LARGE SCALE GENOMIC DNA]</scope>
    <source>
        <strain evidence="4 5">S00245</strain>
    </source>
</reference>
<feature type="compositionally biased region" description="Basic and acidic residues" evidence="1">
    <location>
        <begin position="756"/>
        <end position="785"/>
    </location>
</feature>
<feature type="transmembrane region" description="Helical" evidence="2">
    <location>
        <begin position="359"/>
        <end position="380"/>
    </location>
</feature>
<feature type="compositionally biased region" description="Basic and acidic residues" evidence="1">
    <location>
        <begin position="556"/>
        <end position="572"/>
    </location>
</feature>
<dbReference type="AlphaFoldDB" id="A0A7W7KE38"/>